<dbReference type="Pfam" id="PF00589">
    <property type="entry name" value="Phage_integrase"/>
    <property type="match status" value="1"/>
</dbReference>
<evidence type="ECO:0000313" key="3">
    <source>
        <dbReference type="EMBL" id="NEA23891.1"/>
    </source>
</evidence>
<dbReference type="GO" id="GO:0015074">
    <property type="term" value="P:DNA integration"/>
    <property type="evidence" value="ECO:0007669"/>
    <property type="project" value="InterPro"/>
</dbReference>
<gene>
    <name evidence="3" type="ORF">G3I70_15550</name>
</gene>
<evidence type="ECO:0000256" key="1">
    <source>
        <dbReference type="ARBA" id="ARBA00023172"/>
    </source>
</evidence>
<accession>A0A6L9QEG7</accession>
<protein>
    <submittedName>
        <fullName evidence="3">Tyrosine-type recombinase/integrase</fullName>
    </submittedName>
</protein>
<dbReference type="InterPro" id="IPR011010">
    <property type="entry name" value="DNA_brk_join_enz"/>
</dbReference>
<dbReference type="AlphaFoldDB" id="A0A6L9QEG7"/>
<dbReference type="PROSITE" id="PS51898">
    <property type="entry name" value="TYR_RECOMBINASE"/>
    <property type="match status" value="1"/>
</dbReference>
<reference evidence="3 4" key="1">
    <citation type="submission" date="2020-01" db="EMBL/GenBank/DDBJ databases">
        <title>Insect and environment-associated Actinomycetes.</title>
        <authorList>
            <person name="Currrie C."/>
            <person name="Chevrette M."/>
            <person name="Carlson C."/>
            <person name="Stubbendieck R."/>
            <person name="Wendt-Pienkowski E."/>
        </authorList>
    </citation>
    <scope>NUCLEOTIDE SEQUENCE [LARGE SCALE GENOMIC DNA]</scope>
    <source>
        <strain evidence="3 4">SID10258</strain>
    </source>
</reference>
<dbReference type="InterPro" id="IPR013762">
    <property type="entry name" value="Integrase-like_cat_sf"/>
</dbReference>
<organism evidence="3 4">
    <name type="scientific">Actinomadura bangladeshensis</name>
    <dbReference type="NCBI Taxonomy" id="453573"/>
    <lineage>
        <taxon>Bacteria</taxon>
        <taxon>Bacillati</taxon>
        <taxon>Actinomycetota</taxon>
        <taxon>Actinomycetes</taxon>
        <taxon>Streptosporangiales</taxon>
        <taxon>Thermomonosporaceae</taxon>
        <taxon>Actinomadura</taxon>
    </lineage>
</organism>
<sequence>MLRACPDAPAGLRDRALLLVGLGIAARRGELASLKARHIIDLGNALRVTIPYGKRGGRTVVVSQGEHELTDPVQAWRDWAAVADLDPDEPALLQTTRWGGIRRSRADMSDKAINDRVQACGERAGVDGLSAHTLRISLATLSRQAGNRTEVIADQGGWKRDSRALIGYIRIIDEMAENAIVGIGL</sequence>
<evidence type="ECO:0000259" key="2">
    <source>
        <dbReference type="PROSITE" id="PS51898"/>
    </source>
</evidence>
<dbReference type="Gene3D" id="1.10.443.10">
    <property type="entry name" value="Intergrase catalytic core"/>
    <property type="match status" value="1"/>
</dbReference>
<comment type="caution">
    <text evidence="3">The sequence shown here is derived from an EMBL/GenBank/DDBJ whole genome shotgun (WGS) entry which is preliminary data.</text>
</comment>
<proteinExistence type="predicted"/>
<dbReference type="SUPFAM" id="SSF56349">
    <property type="entry name" value="DNA breaking-rejoining enzymes"/>
    <property type="match status" value="1"/>
</dbReference>
<dbReference type="InterPro" id="IPR002104">
    <property type="entry name" value="Integrase_catalytic"/>
</dbReference>
<dbReference type="EMBL" id="JAAGLI010000381">
    <property type="protein sequence ID" value="NEA23891.1"/>
    <property type="molecule type" value="Genomic_DNA"/>
</dbReference>
<keyword evidence="1" id="KW-0233">DNA recombination</keyword>
<dbReference type="GO" id="GO:0003677">
    <property type="term" value="F:DNA binding"/>
    <property type="evidence" value="ECO:0007669"/>
    <property type="project" value="InterPro"/>
</dbReference>
<name>A0A6L9QEG7_9ACTN</name>
<dbReference type="GO" id="GO:0006310">
    <property type="term" value="P:DNA recombination"/>
    <property type="evidence" value="ECO:0007669"/>
    <property type="project" value="UniProtKB-KW"/>
</dbReference>
<feature type="domain" description="Tyr recombinase" evidence="2">
    <location>
        <begin position="1"/>
        <end position="181"/>
    </location>
</feature>
<evidence type="ECO:0000313" key="4">
    <source>
        <dbReference type="Proteomes" id="UP000475532"/>
    </source>
</evidence>
<dbReference type="Proteomes" id="UP000475532">
    <property type="component" value="Unassembled WGS sequence"/>
</dbReference>